<dbReference type="Pfam" id="PF04972">
    <property type="entry name" value="BON"/>
    <property type="match status" value="1"/>
</dbReference>
<sequence length="410" mass="43463">MANRNNDQGNDYGRQRGQQSQDHDQQRYGQSGPSQFAGDYQSQSMEQGWDNDRDSDHSHVWTGPGAGAGREQGLGQSSNNRQQFGGREQGYGGYDTQRSGYGQGEGYGSQGAQAYGTRTGLGGSQSAGGQGQGYGQQGYGQSRGYGSQGYGGLQGGLQEHGSRGRSNDFSQGYGQGFGTQGYGQNDRSHQQQGRYGQPSQYGQQQGFGDHVGHGRHELGNETIGSGRIGGFGAVGNRTSNYGGAPMGQGYGSSSGYGMGGEEYGQQYGYRDEDRSGSQFGSFGQGQTHRGRGPKNYTRSDDRIIDDINERLTHADDIDASEIQVRCEGGKVTLEGTVDHRWMKHRAEDIADSCSGVKDVDNRITVQSSGSRDNDSQGLGGSQSSQGQGRTSGTSQSTSGAGKTGGSTQQH</sequence>
<feature type="compositionally biased region" description="Gly residues" evidence="1">
    <location>
        <begin position="119"/>
        <end position="155"/>
    </location>
</feature>
<evidence type="ECO:0000313" key="4">
    <source>
        <dbReference type="Proteomes" id="UP001589896"/>
    </source>
</evidence>
<dbReference type="Gene3D" id="3.30.1340.30">
    <property type="match status" value="1"/>
</dbReference>
<feature type="compositionally biased region" description="Polar residues" evidence="1">
    <location>
        <begin position="74"/>
        <end position="83"/>
    </location>
</feature>
<feature type="region of interest" description="Disordered" evidence="1">
    <location>
        <begin position="362"/>
        <end position="410"/>
    </location>
</feature>
<proteinExistence type="predicted"/>
<feature type="domain" description="BON" evidence="2">
    <location>
        <begin position="299"/>
        <end position="367"/>
    </location>
</feature>
<reference evidence="3 4" key="1">
    <citation type="submission" date="2024-09" db="EMBL/GenBank/DDBJ databases">
        <authorList>
            <person name="Sun Q."/>
            <person name="Mori K."/>
        </authorList>
    </citation>
    <scope>NUCLEOTIDE SEQUENCE [LARGE SCALE GENOMIC DNA]</scope>
    <source>
        <strain evidence="3 4">KCTC 23076</strain>
    </source>
</reference>
<comment type="caution">
    <text evidence="3">The sequence shown here is derived from an EMBL/GenBank/DDBJ whole genome shotgun (WGS) entry which is preliminary data.</text>
</comment>
<feature type="region of interest" description="Disordered" evidence="1">
    <location>
        <begin position="242"/>
        <end position="300"/>
    </location>
</feature>
<keyword evidence="4" id="KW-1185">Reference proteome</keyword>
<name>A0ABV6RIH8_9GAMM</name>
<evidence type="ECO:0000313" key="3">
    <source>
        <dbReference type="EMBL" id="MFC0676789.1"/>
    </source>
</evidence>
<dbReference type="Proteomes" id="UP001589896">
    <property type="component" value="Unassembled WGS sequence"/>
</dbReference>
<dbReference type="InterPro" id="IPR051686">
    <property type="entry name" value="Lipoprotein_DolP"/>
</dbReference>
<feature type="compositionally biased region" description="Low complexity" evidence="1">
    <location>
        <begin position="276"/>
        <end position="286"/>
    </location>
</feature>
<dbReference type="EMBL" id="JBHLTG010000001">
    <property type="protein sequence ID" value="MFC0676789.1"/>
    <property type="molecule type" value="Genomic_DNA"/>
</dbReference>
<organism evidence="3 4">
    <name type="scientific">Lysobacter korlensis</name>
    <dbReference type="NCBI Taxonomy" id="553636"/>
    <lineage>
        <taxon>Bacteria</taxon>
        <taxon>Pseudomonadati</taxon>
        <taxon>Pseudomonadota</taxon>
        <taxon>Gammaproteobacteria</taxon>
        <taxon>Lysobacterales</taxon>
        <taxon>Lysobacteraceae</taxon>
        <taxon>Lysobacter</taxon>
    </lineage>
</organism>
<feature type="compositionally biased region" description="Low complexity" evidence="1">
    <location>
        <begin position="190"/>
        <end position="208"/>
    </location>
</feature>
<dbReference type="PANTHER" id="PTHR34606">
    <property type="entry name" value="BON DOMAIN-CONTAINING PROTEIN"/>
    <property type="match status" value="1"/>
</dbReference>
<protein>
    <submittedName>
        <fullName evidence="3">BON domain-containing protein</fullName>
    </submittedName>
</protein>
<evidence type="ECO:0000259" key="2">
    <source>
        <dbReference type="PROSITE" id="PS50914"/>
    </source>
</evidence>
<gene>
    <name evidence="3" type="ORF">ACFFGH_02840</name>
</gene>
<dbReference type="InterPro" id="IPR007055">
    <property type="entry name" value="BON_dom"/>
</dbReference>
<feature type="compositionally biased region" description="Basic and acidic residues" evidence="1">
    <location>
        <begin position="50"/>
        <end position="59"/>
    </location>
</feature>
<feature type="compositionally biased region" description="Gly residues" evidence="1">
    <location>
        <begin position="244"/>
        <end position="262"/>
    </location>
</feature>
<evidence type="ECO:0000256" key="1">
    <source>
        <dbReference type="SAM" id="MobiDB-lite"/>
    </source>
</evidence>
<feature type="region of interest" description="Disordered" evidence="1">
    <location>
        <begin position="1"/>
        <end position="228"/>
    </location>
</feature>
<feature type="compositionally biased region" description="Basic and acidic residues" evidence="1">
    <location>
        <begin position="210"/>
        <end position="219"/>
    </location>
</feature>
<feature type="compositionally biased region" description="Low complexity" evidence="1">
    <location>
        <begin position="381"/>
        <end position="410"/>
    </location>
</feature>
<accession>A0ABV6RIH8</accession>
<dbReference type="PANTHER" id="PTHR34606:SF15">
    <property type="entry name" value="BON DOMAIN-CONTAINING PROTEIN"/>
    <property type="match status" value="1"/>
</dbReference>
<dbReference type="RefSeq" id="WP_386664622.1">
    <property type="nucleotide sequence ID" value="NZ_JBHLTG010000001.1"/>
</dbReference>
<dbReference type="PROSITE" id="PS50914">
    <property type="entry name" value="BON"/>
    <property type="match status" value="1"/>
</dbReference>